<dbReference type="InterPro" id="IPR051212">
    <property type="entry name" value="Type-I_RE_S_subunit"/>
</dbReference>
<sequence length="393" mass="44611">MIGFVERLLNGREVEWKSLGEVSTIKTGQAISKNKIANNIGIYPVINSGKEPLGYYNNWNTENNPIGITSRGVGVGSIIWTDGKYFRGNLNYSVTVNNNKILNVRFLYFILLHLQSRIHELCTFTGIPALNASNLKTLLIPIPPPDVQNEIVRVLDKYTALNDELISELNKEFVLRQKQYNYYRDKLLTFGDEVEYKTLNEVAIDFGRGKSKHRPRNDARLYGGEIPFVQTGDIRNAGHVIEKFTQTYSDFGLKQSKLWKKGTLCITIAANIAETSILGFDACFPDSVIGFVADPNKTSEKYVEYLLSSLKSTLQEKSTSGAQENLNLAAFADLRLPFPSLQEQQKIVSILDKFETLTNSISHGLPKEIKLRTKQYEYYREQLLGFNHSFYNH</sequence>
<dbReference type="eggNOG" id="COG0732">
    <property type="taxonomic scope" value="Bacteria"/>
</dbReference>
<dbReference type="EMBL" id="ANIN01000001">
    <property type="protein sequence ID" value="ELA09511.1"/>
    <property type="molecule type" value="Genomic_DNA"/>
</dbReference>
<dbReference type="CDD" id="cd17291">
    <property type="entry name" value="RMtype1_S_MgeORF438P-TRD-CR_like"/>
    <property type="match status" value="1"/>
</dbReference>
<dbReference type="GO" id="GO:0009307">
    <property type="term" value="P:DNA restriction-modification system"/>
    <property type="evidence" value="ECO:0007669"/>
    <property type="project" value="UniProtKB-KW"/>
</dbReference>
<keyword evidence="3" id="KW-0238">DNA-binding</keyword>
<dbReference type="SUPFAM" id="SSF116734">
    <property type="entry name" value="DNA methylase specificity domain"/>
    <property type="match status" value="2"/>
</dbReference>
<evidence type="ECO:0000256" key="3">
    <source>
        <dbReference type="ARBA" id="ARBA00023125"/>
    </source>
</evidence>
<dbReference type="OrthoDB" id="9798929at2"/>
<keyword evidence="2" id="KW-0680">Restriction system</keyword>
<name>L2F9R9_9GAMM</name>
<dbReference type="REBASE" id="62211">
    <property type="entry name" value="S2.Mma225ORF3865P"/>
</dbReference>
<organism evidence="5 6">
    <name type="scientific">Moraxella macacae 0408225</name>
    <dbReference type="NCBI Taxonomy" id="1230338"/>
    <lineage>
        <taxon>Bacteria</taxon>
        <taxon>Pseudomonadati</taxon>
        <taxon>Pseudomonadota</taxon>
        <taxon>Gammaproteobacteria</taxon>
        <taxon>Moraxellales</taxon>
        <taxon>Moraxellaceae</taxon>
        <taxon>Moraxella</taxon>
    </lineage>
</organism>
<protein>
    <submittedName>
        <fullName evidence="5">Type I restriction enzyme</fullName>
    </submittedName>
</protein>
<dbReference type="Pfam" id="PF01420">
    <property type="entry name" value="Methylase_S"/>
    <property type="match status" value="2"/>
</dbReference>
<dbReference type="InterPro" id="IPR044946">
    <property type="entry name" value="Restrct_endonuc_typeI_TRD_sf"/>
</dbReference>
<feature type="domain" description="Type I restriction modification DNA specificity" evidence="4">
    <location>
        <begin position="14"/>
        <end position="171"/>
    </location>
</feature>
<evidence type="ECO:0000313" key="5">
    <source>
        <dbReference type="EMBL" id="ELA09511.1"/>
    </source>
</evidence>
<proteinExistence type="inferred from homology"/>
<dbReference type="RefSeq" id="WP_009767330.1">
    <property type="nucleotide sequence ID" value="NZ_ANIN01000001.1"/>
</dbReference>
<evidence type="ECO:0000256" key="1">
    <source>
        <dbReference type="ARBA" id="ARBA00010923"/>
    </source>
</evidence>
<dbReference type="STRING" id="1230338.MOMA_03875"/>
<feature type="domain" description="Type I restriction modification DNA specificity" evidence="4">
    <location>
        <begin position="193"/>
        <end position="370"/>
    </location>
</feature>
<comment type="caution">
    <text evidence="5">The sequence shown here is derived from an EMBL/GenBank/DDBJ whole genome shotgun (WGS) entry which is preliminary data.</text>
</comment>
<evidence type="ECO:0000256" key="2">
    <source>
        <dbReference type="ARBA" id="ARBA00022747"/>
    </source>
</evidence>
<accession>L2F9R9</accession>
<reference evidence="5 6" key="1">
    <citation type="journal article" date="2013" name="Genome Announc.">
        <title>Genome Sequence of Moraxella macacae 0408225, a Novel Bacterial Species Isolated from a Cynomolgus Macaque with Epistaxis.</title>
        <authorList>
            <person name="Ladner J.T."/>
            <person name="Whitehouse C.A."/>
            <person name="Koroleva G.I."/>
            <person name="Palacios G.F."/>
        </authorList>
    </citation>
    <scope>NUCLEOTIDE SEQUENCE [LARGE SCALE GENOMIC DNA]</scope>
    <source>
        <strain evidence="5 6">0408225</strain>
    </source>
</reference>
<evidence type="ECO:0000259" key="4">
    <source>
        <dbReference type="Pfam" id="PF01420"/>
    </source>
</evidence>
<dbReference type="CDD" id="cd17282">
    <property type="entry name" value="RMtype1_S_Eco16444ORF1681_TRD1-CR1_like"/>
    <property type="match status" value="1"/>
</dbReference>
<dbReference type="Proteomes" id="UP000023795">
    <property type="component" value="Unassembled WGS sequence"/>
</dbReference>
<dbReference type="PANTHER" id="PTHR43140:SF1">
    <property type="entry name" value="TYPE I RESTRICTION ENZYME ECOKI SPECIFICITY SUBUNIT"/>
    <property type="match status" value="1"/>
</dbReference>
<dbReference type="PATRIC" id="fig|1230338.3.peg.840"/>
<dbReference type="PANTHER" id="PTHR43140">
    <property type="entry name" value="TYPE-1 RESTRICTION ENZYME ECOKI SPECIFICITY PROTEIN"/>
    <property type="match status" value="1"/>
</dbReference>
<comment type="similarity">
    <text evidence="1">Belongs to the type-I restriction system S methylase family.</text>
</comment>
<dbReference type="InterPro" id="IPR000055">
    <property type="entry name" value="Restrct_endonuc_typeI_TRD"/>
</dbReference>
<dbReference type="Gene3D" id="3.90.220.20">
    <property type="entry name" value="DNA methylase specificity domains"/>
    <property type="match status" value="2"/>
</dbReference>
<gene>
    <name evidence="5" type="ORF">MOMA_03875</name>
</gene>
<keyword evidence="6" id="KW-1185">Reference proteome</keyword>
<evidence type="ECO:0000313" key="6">
    <source>
        <dbReference type="Proteomes" id="UP000023795"/>
    </source>
</evidence>
<dbReference type="AlphaFoldDB" id="L2F9R9"/>
<dbReference type="Gene3D" id="1.10.287.1120">
    <property type="entry name" value="Bipartite methylase S protein"/>
    <property type="match status" value="1"/>
</dbReference>
<dbReference type="GO" id="GO:0003677">
    <property type="term" value="F:DNA binding"/>
    <property type="evidence" value="ECO:0007669"/>
    <property type="project" value="UniProtKB-KW"/>
</dbReference>